<dbReference type="RefSeq" id="WP_116518001.1">
    <property type="nucleotide sequence ID" value="NZ_JACCEX010000002.1"/>
</dbReference>
<keyword evidence="2" id="KW-0488">Methylation</keyword>
<gene>
    <name evidence="9" type="ORF">C7440_1439</name>
</gene>
<dbReference type="EMBL" id="QEKO01000002">
    <property type="protein sequence ID" value="PVY61953.1"/>
    <property type="molecule type" value="Genomic_DNA"/>
</dbReference>
<dbReference type="InterPro" id="IPR004090">
    <property type="entry name" value="Chemotax_Me-accpt_rcpt"/>
</dbReference>
<feature type="transmembrane region" description="Helical" evidence="6">
    <location>
        <begin position="192"/>
        <end position="213"/>
    </location>
</feature>
<organism evidence="9 10">
    <name type="scientific">Pusillimonas noertemannii</name>
    <dbReference type="NCBI Taxonomy" id="305977"/>
    <lineage>
        <taxon>Bacteria</taxon>
        <taxon>Pseudomonadati</taxon>
        <taxon>Pseudomonadota</taxon>
        <taxon>Betaproteobacteria</taxon>
        <taxon>Burkholderiales</taxon>
        <taxon>Alcaligenaceae</taxon>
        <taxon>Pusillimonas</taxon>
    </lineage>
</organism>
<dbReference type="GO" id="GO:0004888">
    <property type="term" value="F:transmembrane signaling receptor activity"/>
    <property type="evidence" value="ECO:0007669"/>
    <property type="project" value="InterPro"/>
</dbReference>
<dbReference type="Pfam" id="PF12729">
    <property type="entry name" value="4HB_MCP_1"/>
    <property type="match status" value="1"/>
</dbReference>
<dbReference type="SMART" id="SM00283">
    <property type="entry name" value="MA"/>
    <property type="match status" value="1"/>
</dbReference>
<feature type="domain" description="HAMP" evidence="8">
    <location>
        <begin position="226"/>
        <end position="270"/>
    </location>
</feature>
<evidence type="ECO:0000259" key="7">
    <source>
        <dbReference type="PROSITE" id="PS50111"/>
    </source>
</evidence>
<dbReference type="Pfam" id="PF00015">
    <property type="entry name" value="MCPsignal"/>
    <property type="match status" value="1"/>
</dbReference>
<reference evidence="9 10" key="1">
    <citation type="submission" date="2018-04" db="EMBL/GenBank/DDBJ databases">
        <title>Genomic Encyclopedia of Type Strains, Phase IV (KMG-IV): sequencing the most valuable type-strain genomes for metagenomic binning, comparative biology and taxonomic classification.</title>
        <authorList>
            <person name="Goeker M."/>
        </authorList>
    </citation>
    <scope>NUCLEOTIDE SEQUENCE [LARGE SCALE GENOMIC DNA]</scope>
    <source>
        <strain evidence="9 10">DSM 10065</strain>
    </source>
</reference>
<keyword evidence="6" id="KW-0472">Membrane</keyword>
<feature type="compositionally biased region" description="Pro residues" evidence="5">
    <location>
        <begin position="529"/>
        <end position="538"/>
    </location>
</feature>
<sequence>MRWISGTTVRFRLVGGFLIVAAIAAVIGALGILSTQRMNEMADRMYERELLGVVSASEANLHIVAAGRALRSTLLAPDAEVHVAEYYAMESRFDSLKFELKKLESMFDTERTRKAVQDALGAVEAYEKAVKSLVTQNRADLPDHEVVTERLFNEIRSLGDTAEILVSLLTLEKQNIAQEYAKEMGDIYRRTLYSLIALTLGGALLAILLGWLITRWLTRQLGGEPRDVARIAGAIAQGDLTSHIDTRRARDGSIVAAMGRMQESLRKVVSAVRGSSDHIATGSSQIAVGNADLSQRTEEQAANLTETAAAMEELSSTVKNNADVAQQAAGMAAQASASATRGGEVVNEVVATMNEINASSRKVVDIVGVIDTIAFQTNILALNAAVEAARAGEQGRGFAVVASEVRSLAQKCASAAKDVKHLIDDSAQKVEAGGRMVDAAGAAMSDIVAQVKRVTDLISEISAATVEQTSGLNQINDAVAQLSDVTQQNAALVEQSAAAADSLRGQARQLVDVVGVFNLGQQVEDAPPTAAPLAPPPRLTAASAAGEWDEF</sequence>
<feature type="region of interest" description="Disordered" evidence="5">
    <location>
        <begin position="525"/>
        <end position="551"/>
    </location>
</feature>
<accession>A0A2U1CLT3</accession>
<evidence type="ECO:0000256" key="5">
    <source>
        <dbReference type="SAM" id="MobiDB-lite"/>
    </source>
</evidence>
<proteinExistence type="inferred from homology"/>
<keyword evidence="4" id="KW-0807">Transducer</keyword>
<protein>
    <submittedName>
        <fullName evidence="9">Methyl-accepting chemotaxis protein</fullName>
    </submittedName>
</protein>
<dbReference type="InterPro" id="IPR004089">
    <property type="entry name" value="MCPsignal_dom"/>
</dbReference>
<name>A0A2U1CLT3_9BURK</name>
<dbReference type="InterPro" id="IPR003660">
    <property type="entry name" value="HAMP_dom"/>
</dbReference>
<dbReference type="InterPro" id="IPR024478">
    <property type="entry name" value="HlyB_4HB_MCP"/>
</dbReference>
<dbReference type="InterPro" id="IPR051310">
    <property type="entry name" value="MCP_chemotaxis"/>
</dbReference>
<dbReference type="AlphaFoldDB" id="A0A2U1CLT3"/>
<evidence type="ECO:0000256" key="6">
    <source>
        <dbReference type="SAM" id="Phobius"/>
    </source>
</evidence>
<dbReference type="GO" id="GO:0005886">
    <property type="term" value="C:plasma membrane"/>
    <property type="evidence" value="ECO:0007669"/>
    <property type="project" value="TreeGrafter"/>
</dbReference>
<evidence type="ECO:0000256" key="3">
    <source>
        <dbReference type="ARBA" id="ARBA00029447"/>
    </source>
</evidence>
<dbReference type="PANTHER" id="PTHR43531:SF14">
    <property type="entry name" value="METHYL-ACCEPTING CHEMOTAXIS PROTEIN I-RELATED"/>
    <property type="match status" value="1"/>
</dbReference>
<dbReference type="Proteomes" id="UP000246145">
    <property type="component" value="Unassembled WGS sequence"/>
</dbReference>
<dbReference type="PANTHER" id="PTHR43531">
    <property type="entry name" value="PROTEIN ICFG"/>
    <property type="match status" value="1"/>
</dbReference>
<keyword evidence="6" id="KW-1133">Transmembrane helix</keyword>
<feature type="transmembrane region" description="Helical" evidence="6">
    <location>
        <begin position="12"/>
        <end position="35"/>
    </location>
</feature>
<dbReference type="GO" id="GO:0007165">
    <property type="term" value="P:signal transduction"/>
    <property type="evidence" value="ECO:0007669"/>
    <property type="project" value="UniProtKB-KW"/>
</dbReference>
<keyword evidence="6" id="KW-0812">Transmembrane</keyword>
<dbReference type="PRINTS" id="PR00260">
    <property type="entry name" value="CHEMTRNSDUCR"/>
</dbReference>
<dbReference type="STRING" id="1231391.GCA_000308195_02939"/>
<dbReference type="PROSITE" id="PS50111">
    <property type="entry name" value="CHEMOTAXIS_TRANSDUC_2"/>
    <property type="match status" value="1"/>
</dbReference>
<keyword evidence="10" id="KW-1185">Reference proteome</keyword>
<dbReference type="FunFam" id="1.10.287.950:FF:000001">
    <property type="entry name" value="Methyl-accepting chemotaxis sensory transducer"/>
    <property type="match status" value="1"/>
</dbReference>
<feature type="domain" description="Methyl-accepting transducer" evidence="7">
    <location>
        <begin position="275"/>
        <end position="504"/>
    </location>
</feature>
<evidence type="ECO:0000259" key="8">
    <source>
        <dbReference type="PROSITE" id="PS50885"/>
    </source>
</evidence>
<dbReference type="PROSITE" id="PS50885">
    <property type="entry name" value="HAMP"/>
    <property type="match status" value="1"/>
</dbReference>
<comment type="similarity">
    <text evidence="3">Belongs to the methyl-accepting chemotaxis (MCP) protein family.</text>
</comment>
<dbReference type="GO" id="GO:0006935">
    <property type="term" value="P:chemotaxis"/>
    <property type="evidence" value="ECO:0007669"/>
    <property type="project" value="InterPro"/>
</dbReference>
<evidence type="ECO:0000313" key="9">
    <source>
        <dbReference type="EMBL" id="PVY61953.1"/>
    </source>
</evidence>
<evidence type="ECO:0000256" key="2">
    <source>
        <dbReference type="ARBA" id="ARBA00022481"/>
    </source>
</evidence>
<dbReference type="SUPFAM" id="SSF58104">
    <property type="entry name" value="Methyl-accepting chemotaxis protein (MCP) signaling domain"/>
    <property type="match status" value="1"/>
</dbReference>
<comment type="caution">
    <text evidence="9">The sequence shown here is derived from an EMBL/GenBank/DDBJ whole genome shotgun (WGS) entry which is preliminary data.</text>
</comment>
<evidence type="ECO:0000256" key="4">
    <source>
        <dbReference type="PROSITE-ProRule" id="PRU00284"/>
    </source>
</evidence>
<dbReference type="Gene3D" id="1.10.287.950">
    <property type="entry name" value="Methyl-accepting chemotaxis protein"/>
    <property type="match status" value="1"/>
</dbReference>
<evidence type="ECO:0000256" key="1">
    <source>
        <dbReference type="ARBA" id="ARBA00004370"/>
    </source>
</evidence>
<evidence type="ECO:0000313" key="10">
    <source>
        <dbReference type="Proteomes" id="UP000246145"/>
    </source>
</evidence>
<comment type="subcellular location">
    <subcellularLocation>
        <location evidence="1">Membrane</location>
    </subcellularLocation>
</comment>
<dbReference type="OrthoDB" id="9806477at2"/>
<dbReference type="CDD" id="cd11386">
    <property type="entry name" value="MCP_signal"/>
    <property type="match status" value="1"/>
</dbReference>